<organism evidence="2 3">
    <name type="scientific">Geothrix oryzae</name>
    <dbReference type="NCBI Taxonomy" id="2927975"/>
    <lineage>
        <taxon>Bacteria</taxon>
        <taxon>Pseudomonadati</taxon>
        <taxon>Acidobacteriota</taxon>
        <taxon>Holophagae</taxon>
        <taxon>Holophagales</taxon>
        <taxon>Holophagaceae</taxon>
        <taxon>Geothrix</taxon>
    </lineage>
</organism>
<evidence type="ECO:0000313" key="2">
    <source>
        <dbReference type="EMBL" id="BDU68308.1"/>
    </source>
</evidence>
<dbReference type="RefSeq" id="WP_286354931.1">
    <property type="nucleotide sequence ID" value="NZ_AP027079.1"/>
</dbReference>
<sequence>MTLDPPPPRCIACSIFRREIESLQASGALDLAVDYLPSMLHMVPDRLDTRLAASLTEAGAQGQEVLIAFGDCCGHMEDFRAKPGIDRTEGINCCEIILGREAYRRLRREGAFFLMPEWALSWRQVFMSQLGLLGTNAKTFMQEMHTRLIYLDTGIQPVPWQALNEASEYLGLPVEVLPVSLDPLLASLREAARSARRHDDR</sequence>
<feature type="domain" description="DUF1638" evidence="1">
    <location>
        <begin position="36"/>
        <end position="184"/>
    </location>
</feature>
<dbReference type="Pfam" id="PF07796">
    <property type="entry name" value="DUF1638"/>
    <property type="match status" value="1"/>
</dbReference>
<name>A0ABM8DN16_9BACT</name>
<keyword evidence="3" id="KW-1185">Reference proteome</keyword>
<dbReference type="InterPro" id="IPR012437">
    <property type="entry name" value="DUF1638"/>
</dbReference>
<evidence type="ECO:0000313" key="3">
    <source>
        <dbReference type="Proteomes" id="UP001242010"/>
    </source>
</evidence>
<protein>
    <recommendedName>
        <fullName evidence="1">DUF1638 domain-containing protein</fullName>
    </recommendedName>
</protein>
<reference evidence="3" key="1">
    <citation type="journal article" date="2023" name="Int. J. Syst. Evol. Microbiol.">
        <title>Mesoterricola silvestris gen. nov., sp. nov., Mesoterricola sediminis sp. nov., Geothrix oryzae sp. nov., Geothrix edaphica sp. nov., Geothrix rubra sp. nov., and Geothrix limicola sp. nov., six novel members of Acidobacteriota isolated from soils.</title>
        <authorList>
            <person name="Itoh H."/>
            <person name="Sugisawa Y."/>
            <person name="Mise K."/>
            <person name="Xu Z."/>
            <person name="Kuniyasu M."/>
            <person name="Ushijima N."/>
            <person name="Kawano K."/>
            <person name="Kobayashi E."/>
            <person name="Shiratori Y."/>
            <person name="Masuda Y."/>
            <person name="Senoo K."/>
        </authorList>
    </citation>
    <scope>NUCLEOTIDE SEQUENCE [LARGE SCALE GENOMIC DNA]</scope>
    <source>
        <strain evidence="3">Red222</strain>
    </source>
</reference>
<accession>A0ABM8DN16</accession>
<dbReference type="Proteomes" id="UP001242010">
    <property type="component" value="Chromosome"/>
</dbReference>
<gene>
    <name evidence="2" type="ORF">GETHOR_04090</name>
</gene>
<proteinExistence type="predicted"/>
<dbReference type="EMBL" id="AP027079">
    <property type="protein sequence ID" value="BDU68308.1"/>
    <property type="molecule type" value="Genomic_DNA"/>
</dbReference>
<evidence type="ECO:0000259" key="1">
    <source>
        <dbReference type="Pfam" id="PF07796"/>
    </source>
</evidence>